<keyword evidence="3" id="KW-0238">DNA-binding</keyword>
<dbReference type="Gene3D" id="3.40.50.1360">
    <property type="match status" value="1"/>
</dbReference>
<dbReference type="KEGG" id="pter:C2L65_21625"/>
<evidence type="ECO:0000256" key="3">
    <source>
        <dbReference type="ARBA" id="ARBA00023125"/>
    </source>
</evidence>
<dbReference type="SMART" id="SM00420">
    <property type="entry name" value="HTH_DEOR"/>
    <property type="match status" value="1"/>
</dbReference>
<dbReference type="InterPro" id="IPR018356">
    <property type="entry name" value="Tscrpt_reg_HTH_DeoR_CS"/>
</dbReference>
<keyword evidence="4" id="KW-0804">Transcription</keyword>
<dbReference type="InterPro" id="IPR001034">
    <property type="entry name" value="DeoR_HTH"/>
</dbReference>
<evidence type="ECO:0000313" key="7">
    <source>
        <dbReference type="Proteomes" id="UP000243502"/>
    </source>
</evidence>
<evidence type="ECO:0000259" key="5">
    <source>
        <dbReference type="PROSITE" id="PS51000"/>
    </source>
</evidence>
<dbReference type="SUPFAM" id="SSF46785">
    <property type="entry name" value="Winged helix' DNA-binding domain"/>
    <property type="match status" value="1"/>
</dbReference>
<dbReference type="Pfam" id="PF00455">
    <property type="entry name" value="DeoRC"/>
    <property type="match status" value="1"/>
</dbReference>
<keyword evidence="2" id="KW-0805">Transcription regulation</keyword>
<dbReference type="InterPro" id="IPR037171">
    <property type="entry name" value="NagB/RpiA_transferase-like"/>
</dbReference>
<dbReference type="Gene3D" id="1.10.10.10">
    <property type="entry name" value="Winged helix-like DNA-binding domain superfamily/Winged helix DNA-binding domain"/>
    <property type="match status" value="1"/>
</dbReference>
<keyword evidence="1" id="KW-0678">Repressor</keyword>
<dbReference type="SMART" id="SM01134">
    <property type="entry name" value="DeoRC"/>
    <property type="match status" value="1"/>
</dbReference>
<accession>A0A2I8ERV0</accession>
<dbReference type="PROSITE" id="PS51000">
    <property type="entry name" value="HTH_DEOR_2"/>
    <property type="match status" value="1"/>
</dbReference>
<dbReference type="GO" id="GO:0003677">
    <property type="term" value="F:DNA binding"/>
    <property type="evidence" value="ECO:0007669"/>
    <property type="project" value="UniProtKB-KW"/>
</dbReference>
<dbReference type="PANTHER" id="PTHR30363:SF4">
    <property type="entry name" value="GLYCEROL-3-PHOSPHATE REGULON REPRESSOR"/>
    <property type="match status" value="1"/>
</dbReference>
<dbReference type="PROSITE" id="PS00894">
    <property type="entry name" value="HTH_DEOR_1"/>
    <property type="match status" value="1"/>
</dbReference>
<organism evidence="6 7">
    <name type="scientific">Paraburkholderia terrae</name>
    <dbReference type="NCBI Taxonomy" id="311230"/>
    <lineage>
        <taxon>Bacteria</taxon>
        <taxon>Pseudomonadati</taxon>
        <taxon>Pseudomonadota</taxon>
        <taxon>Betaproteobacteria</taxon>
        <taxon>Burkholderiales</taxon>
        <taxon>Burkholderiaceae</taxon>
        <taxon>Paraburkholderia</taxon>
    </lineage>
</organism>
<dbReference type="InterPro" id="IPR050313">
    <property type="entry name" value="Carb_Metab_HTH_regulators"/>
</dbReference>
<dbReference type="EMBL" id="CP026112">
    <property type="protein sequence ID" value="AUT62239.1"/>
    <property type="molecule type" value="Genomic_DNA"/>
</dbReference>
<protein>
    <submittedName>
        <fullName evidence="6">DeoR/GlpR transcriptional regulator</fullName>
    </submittedName>
</protein>
<dbReference type="Proteomes" id="UP000243502">
    <property type="component" value="Chromosome 2"/>
</dbReference>
<dbReference type="InterPro" id="IPR036390">
    <property type="entry name" value="WH_DNA-bd_sf"/>
</dbReference>
<reference evidence="6 7" key="1">
    <citation type="submission" date="2018-01" db="EMBL/GenBank/DDBJ databases">
        <title>Species boundaries and ecological features among Paraburkholderia terrae DSMZ17804T, P. hospita DSMZ17164T and P. caribensis DSMZ13236T.</title>
        <authorList>
            <person name="Pratama A.A."/>
        </authorList>
    </citation>
    <scope>NUCLEOTIDE SEQUENCE [LARGE SCALE GENOMIC DNA]</scope>
    <source>
        <strain evidence="6 7">DSM 17804</strain>
    </source>
</reference>
<dbReference type="InterPro" id="IPR036388">
    <property type="entry name" value="WH-like_DNA-bd_sf"/>
</dbReference>
<proteinExistence type="predicted"/>
<gene>
    <name evidence="6" type="ORF">C2L65_21625</name>
</gene>
<sequence length="276" mass="28703">MVSCRFVQYQENSCNSEKATPSDKSMLTSQRKNLILDALQRDGQVLAKPLSEAFGVSEDTVRRDLRELAAEGKLQRVHGGALPASPAVANLAGRQAIGSEAKAAIGRAAARMIAPGQIAFIDGGTTAVQLARNLPADLRATIVTHSPSVAVELAAHEALEVVIIGGRLFRHSMVTIGAAAIEALGHIRADLYFMGVTGVHPEAGLSTGDLEEAYVKRALVARAAETVVLASSEKLNAASAYMIAGIDAASTIIVEKGAPASTTAPFEALGVTIVRA</sequence>
<dbReference type="OrthoDB" id="9814815at2"/>
<evidence type="ECO:0000256" key="1">
    <source>
        <dbReference type="ARBA" id="ARBA00022491"/>
    </source>
</evidence>
<feature type="domain" description="HTH deoR-type" evidence="5">
    <location>
        <begin position="28"/>
        <end position="83"/>
    </location>
</feature>
<evidence type="ECO:0000256" key="2">
    <source>
        <dbReference type="ARBA" id="ARBA00023015"/>
    </source>
</evidence>
<dbReference type="AlphaFoldDB" id="A0A2I8ERV0"/>
<evidence type="ECO:0000256" key="4">
    <source>
        <dbReference type="ARBA" id="ARBA00023163"/>
    </source>
</evidence>
<dbReference type="GO" id="GO:0003700">
    <property type="term" value="F:DNA-binding transcription factor activity"/>
    <property type="evidence" value="ECO:0007669"/>
    <property type="project" value="InterPro"/>
</dbReference>
<dbReference type="PANTHER" id="PTHR30363">
    <property type="entry name" value="HTH-TYPE TRANSCRIPTIONAL REGULATOR SRLR-RELATED"/>
    <property type="match status" value="1"/>
</dbReference>
<dbReference type="InterPro" id="IPR014036">
    <property type="entry name" value="DeoR-like_C"/>
</dbReference>
<dbReference type="SUPFAM" id="SSF100950">
    <property type="entry name" value="NagB/RpiA/CoA transferase-like"/>
    <property type="match status" value="1"/>
</dbReference>
<evidence type="ECO:0000313" key="6">
    <source>
        <dbReference type="EMBL" id="AUT62239.1"/>
    </source>
</evidence>
<name>A0A2I8ERV0_9BURK</name>
<dbReference type="Pfam" id="PF08220">
    <property type="entry name" value="HTH_DeoR"/>
    <property type="match status" value="1"/>
</dbReference>
<dbReference type="PRINTS" id="PR00037">
    <property type="entry name" value="HTHLACR"/>
</dbReference>